<evidence type="ECO:0000313" key="8">
    <source>
        <dbReference type="EMBL" id="SOB98845.1"/>
    </source>
</evidence>
<name>A0A285RXE4_9BACL</name>
<keyword evidence="3" id="KW-1003">Cell membrane</keyword>
<evidence type="ECO:0000256" key="7">
    <source>
        <dbReference type="SAM" id="Phobius"/>
    </source>
</evidence>
<evidence type="ECO:0000256" key="3">
    <source>
        <dbReference type="ARBA" id="ARBA00022475"/>
    </source>
</evidence>
<dbReference type="GO" id="GO:0015109">
    <property type="term" value="F:chromate transmembrane transporter activity"/>
    <property type="evidence" value="ECO:0007669"/>
    <property type="project" value="InterPro"/>
</dbReference>
<evidence type="ECO:0000256" key="5">
    <source>
        <dbReference type="ARBA" id="ARBA00022989"/>
    </source>
</evidence>
<evidence type="ECO:0000313" key="9">
    <source>
        <dbReference type="Proteomes" id="UP000219636"/>
    </source>
</evidence>
<dbReference type="PANTHER" id="PTHR43663:SF1">
    <property type="entry name" value="CHROMATE TRANSPORTER"/>
    <property type="match status" value="1"/>
</dbReference>
<gene>
    <name evidence="8" type="ORF">SAMN05880501_102109</name>
</gene>
<dbReference type="EMBL" id="OBMQ01000002">
    <property type="protein sequence ID" value="SOB98845.1"/>
    <property type="molecule type" value="Genomic_DNA"/>
</dbReference>
<keyword evidence="5 7" id="KW-1133">Transmembrane helix</keyword>
<evidence type="ECO:0000256" key="4">
    <source>
        <dbReference type="ARBA" id="ARBA00022692"/>
    </source>
</evidence>
<feature type="transmembrane region" description="Helical" evidence="7">
    <location>
        <begin position="70"/>
        <end position="94"/>
    </location>
</feature>
<dbReference type="InterPro" id="IPR003370">
    <property type="entry name" value="Chromate_transpt"/>
</dbReference>
<sequence>MFNIIKIFFVVGALSFGGGYAIIPILESQLISSELLSSDELFSALTLGSMLPGSVLVNIATLIGFQIGGILLAFFCVICVISSSFVYMSVGFPFMRFIPTNRWLNSIFYCLRATVVSLILYASYILFLKLEIHSINTSTIIQLLLIILSFTLLMMKQSTIKVLIISGVLGVIFLS</sequence>
<feature type="transmembrane region" description="Helical" evidence="7">
    <location>
        <begin position="7"/>
        <end position="26"/>
    </location>
</feature>
<evidence type="ECO:0000256" key="6">
    <source>
        <dbReference type="ARBA" id="ARBA00023136"/>
    </source>
</evidence>
<organism evidence="8 9">
    <name type="scientific">Ureibacillus xyleni</name>
    <dbReference type="NCBI Taxonomy" id="614648"/>
    <lineage>
        <taxon>Bacteria</taxon>
        <taxon>Bacillati</taxon>
        <taxon>Bacillota</taxon>
        <taxon>Bacilli</taxon>
        <taxon>Bacillales</taxon>
        <taxon>Caryophanaceae</taxon>
        <taxon>Ureibacillus</taxon>
    </lineage>
</organism>
<keyword evidence="6 7" id="KW-0472">Membrane</keyword>
<reference evidence="9" key="1">
    <citation type="submission" date="2017-08" db="EMBL/GenBank/DDBJ databases">
        <authorList>
            <person name="Varghese N."/>
            <person name="Submissions S."/>
        </authorList>
    </citation>
    <scope>NUCLEOTIDE SEQUENCE [LARGE SCALE GENOMIC DNA]</scope>
    <source>
        <strain evidence="9">JC22</strain>
    </source>
</reference>
<comment type="subcellular location">
    <subcellularLocation>
        <location evidence="1">Cell membrane</location>
        <topology evidence="1">Multi-pass membrane protein</topology>
    </subcellularLocation>
</comment>
<proteinExistence type="inferred from homology"/>
<accession>A0A285RXE4</accession>
<feature type="transmembrane region" description="Helical" evidence="7">
    <location>
        <begin position="134"/>
        <end position="152"/>
    </location>
</feature>
<feature type="transmembrane region" description="Helical" evidence="7">
    <location>
        <begin position="41"/>
        <end position="63"/>
    </location>
</feature>
<dbReference type="GO" id="GO:0005886">
    <property type="term" value="C:plasma membrane"/>
    <property type="evidence" value="ECO:0007669"/>
    <property type="project" value="UniProtKB-SubCell"/>
</dbReference>
<feature type="transmembrane region" description="Helical" evidence="7">
    <location>
        <begin position="106"/>
        <end position="127"/>
    </location>
</feature>
<dbReference type="Pfam" id="PF02417">
    <property type="entry name" value="Chromate_transp"/>
    <property type="match status" value="1"/>
</dbReference>
<dbReference type="Proteomes" id="UP000219636">
    <property type="component" value="Unassembled WGS sequence"/>
</dbReference>
<dbReference type="PANTHER" id="PTHR43663">
    <property type="entry name" value="CHROMATE TRANSPORT PROTEIN-RELATED"/>
    <property type="match status" value="1"/>
</dbReference>
<dbReference type="AlphaFoldDB" id="A0A285RXE4"/>
<dbReference type="InterPro" id="IPR052518">
    <property type="entry name" value="CHR_Transporter"/>
</dbReference>
<protein>
    <submittedName>
        <fullName evidence="8">Chromate transporter</fullName>
    </submittedName>
</protein>
<comment type="similarity">
    <text evidence="2">Belongs to the chromate ion transporter (CHR) (TC 2.A.51) family.</text>
</comment>
<evidence type="ECO:0000256" key="1">
    <source>
        <dbReference type="ARBA" id="ARBA00004651"/>
    </source>
</evidence>
<dbReference type="RefSeq" id="WP_097072471.1">
    <property type="nucleotide sequence ID" value="NZ_OBMQ01000002.1"/>
</dbReference>
<evidence type="ECO:0000256" key="2">
    <source>
        <dbReference type="ARBA" id="ARBA00005262"/>
    </source>
</evidence>
<keyword evidence="9" id="KW-1185">Reference proteome</keyword>
<dbReference type="OrthoDB" id="9027281at2"/>
<keyword evidence="4 7" id="KW-0812">Transmembrane</keyword>